<dbReference type="VEuPathDB" id="FungiDB:JI435_023670"/>
<dbReference type="EMBL" id="CP069024">
    <property type="protein sequence ID" value="QRC92225.1"/>
    <property type="molecule type" value="Genomic_DNA"/>
</dbReference>
<protein>
    <submittedName>
        <fullName evidence="1">Uncharacterized protein</fullName>
    </submittedName>
</protein>
<accession>A0A7U2EW93</accession>
<dbReference type="KEGG" id="pno:SNOG_02367"/>
<reference evidence="2" key="1">
    <citation type="journal article" date="2021" name="BMC Genomics">
        <title>Chromosome-level genome assembly and manually-curated proteome of model necrotroph Parastagonospora nodorum Sn15 reveals a genome-wide trove of candidate effector homologs, and redundancy of virulence-related functions within an accessory chromosome.</title>
        <authorList>
            <person name="Bertazzoni S."/>
            <person name="Jones D.A.B."/>
            <person name="Phan H.T."/>
            <person name="Tan K.-C."/>
            <person name="Hane J.K."/>
        </authorList>
    </citation>
    <scope>NUCLEOTIDE SEQUENCE [LARGE SCALE GENOMIC DNA]</scope>
    <source>
        <strain evidence="2">SN15 / ATCC MYA-4574 / FGSC 10173)</strain>
    </source>
</reference>
<organism evidence="1 2">
    <name type="scientific">Phaeosphaeria nodorum (strain SN15 / ATCC MYA-4574 / FGSC 10173)</name>
    <name type="common">Glume blotch fungus</name>
    <name type="synonym">Parastagonospora nodorum</name>
    <dbReference type="NCBI Taxonomy" id="321614"/>
    <lineage>
        <taxon>Eukaryota</taxon>
        <taxon>Fungi</taxon>
        <taxon>Dikarya</taxon>
        <taxon>Ascomycota</taxon>
        <taxon>Pezizomycotina</taxon>
        <taxon>Dothideomycetes</taxon>
        <taxon>Pleosporomycetidae</taxon>
        <taxon>Pleosporales</taxon>
        <taxon>Pleosporineae</taxon>
        <taxon>Phaeosphaeriaceae</taxon>
        <taxon>Parastagonospora</taxon>
    </lineage>
</organism>
<name>A0A7U2EW93_PHANO</name>
<keyword evidence="2" id="KW-1185">Reference proteome</keyword>
<dbReference type="Proteomes" id="UP000663193">
    <property type="component" value="Chromosome 2"/>
</dbReference>
<proteinExistence type="predicted"/>
<gene>
    <name evidence="1" type="ORF">JI435_023670</name>
</gene>
<dbReference type="AlphaFoldDB" id="A0A7U2EW93"/>
<evidence type="ECO:0000313" key="2">
    <source>
        <dbReference type="Proteomes" id="UP000663193"/>
    </source>
</evidence>
<dbReference type="RefSeq" id="XP_001792974.1">
    <property type="nucleotide sequence ID" value="XM_001792922.1"/>
</dbReference>
<sequence length="104" mass="11703">MARPFLGSSIQCLPCERTPSPMRKRKDLVSSIRGLLVLPHLSLPIFASVVLEHELVQWCNWRTFKSLHSEDTKPAELIVMRSADVARKKIRAFSAGNFVDLSAV</sequence>
<evidence type="ECO:0000313" key="1">
    <source>
        <dbReference type="EMBL" id="QRC92225.1"/>
    </source>
</evidence>